<evidence type="ECO:0000256" key="4">
    <source>
        <dbReference type="ARBA" id="ARBA00022989"/>
    </source>
</evidence>
<keyword evidence="4 8" id="KW-1133">Transmembrane helix</keyword>
<dbReference type="AlphaFoldDB" id="A0A2W5N641"/>
<dbReference type="NCBIfam" id="NF037997">
    <property type="entry name" value="Na_Pi_symport"/>
    <property type="match status" value="1"/>
</dbReference>
<organism evidence="10 11">
    <name type="scientific">Rhodovulum sulfidophilum</name>
    <name type="common">Rhodobacter sulfidophilus</name>
    <dbReference type="NCBI Taxonomy" id="35806"/>
    <lineage>
        <taxon>Bacteria</taxon>
        <taxon>Pseudomonadati</taxon>
        <taxon>Pseudomonadota</taxon>
        <taxon>Alphaproteobacteria</taxon>
        <taxon>Rhodobacterales</taxon>
        <taxon>Paracoccaceae</taxon>
        <taxon>Rhodovulum</taxon>
    </lineage>
</organism>
<evidence type="ECO:0000256" key="7">
    <source>
        <dbReference type="SAM" id="MobiDB-lite"/>
    </source>
</evidence>
<dbReference type="PANTHER" id="PTHR10010:SF46">
    <property type="entry name" value="SODIUM-DEPENDENT PHOSPHATE TRANSPORT PROTEIN 2B"/>
    <property type="match status" value="1"/>
</dbReference>
<feature type="transmembrane region" description="Helical" evidence="8">
    <location>
        <begin position="133"/>
        <end position="154"/>
    </location>
</feature>
<dbReference type="GO" id="GO:0044341">
    <property type="term" value="P:sodium-dependent phosphate transport"/>
    <property type="evidence" value="ECO:0007669"/>
    <property type="project" value="InterPro"/>
</dbReference>
<dbReference type="InterPro" id="IPR003841">
    <property type="entry name" value="Na/Pi_transpt"/>
</dbReference>
<evidence type="ECO:0000259" key="9">
    <source>
        <dbReference type="Pfam" id="PF01895"/>
    </source>
</evidence>
<gene>
    <name evidence="10" type="ORF">DI556_12600</name>
</gene>
<feature type="transmembrane region" description="Helical" evidence="8">
    <location>
        <begin position="211"/>
        <end position="234"/>
    </location>
</feature>
<proteinExistence type="predicted"/>
<feature type="transmembrane region" description="Helical" evidence="8">
    <location>
        <begin position="79"/>
        <end position="104"/>
    </location>
</feature>
<evidence type="ECO:0000256" key="1">
    <source>
        <dbReference type="ARBA" id="ARBA00004651"/>
    </source>
</evidence>
<dbReference type="Proteomes" id="UP000249185">
    <property type="component" value="Unassembled WGS sequence"/>
</dbReference>
<dbReference type="Gene3D" id="1.20.58.220">
    <property type="entry name" value="Phosphate transport system protein phou homolog 2, domain 2"/>
    <property type="match status" value="1"/>
</dbReference>
<comment type="caution">
    <text evidence="10">The sequence shown here is derived from an EMBL/GenBank/DDBJ whole genome shotgun (WGS) entry which is preliminary data.</text>
</comment>
<evidence type="ECO:0000256" key="5">
    <source>
        <dbReference type="ARBA" id="ARBA00023136"/>
    </source>
</evidence>
<sequence>MAGHLILLNLFGGIALLLWGTRMVQSAVLRGFGPQVRAALGRVSGGPVRAAATGTAAAAILQSSTATAVLLLGFVERGLIALPAALAVILGADFGTTLVVQALAFDLRPLIPILLIAGVVLSKMASGPRGEEVARLMIGFGLMLLALGLILQASDPLRHSPLMLEMFDTLGGDPILAVLVATLLAWLMHSSVAFVLFTLSLAGAGLIGPDLALTLVLGANLGACLVPMGLALRSGPAARRVLWGNLAFRGAGVLVLLGLIGPAGELMARLTDDPARQVANFHALFNLVVTLAWLPFVRPAARALTRVIPDRAGPEGARATRLEHLDDALLTRPELALNAATRELMRLADMVELMLREAILTFEDRDDRRVREVARIENEVDALQEEIKLYLARLMQADLDSGQSARVLELVLFTTNLEHIGDIIDKNILKLATKKQRNTLSFSPEGWREIRAFHGVIAEQMRLALTVFVSRDVKMARDLVAEKDRLRAAEMEATERHFARLRDGRAETIETSALHLDLLRDLKRINAHLTTVAYPILEPAGALRSSRLRAEDAPGPRGLRVGGAPGGPLPEPS</sequence>
<keyword evidence="3 8" id="KW-0812">Transmembrane</keyword>
<dbReference type="InterPro" id="IPR038078">
    <property type="entry name" value="PhoU-like_sf"/>
</dbReference>
<reference evidence="10 11" key="1">
    <citation type="submission" date="2017-08" db="EMBL/GenBank/DDBJ databases">
        <title>Infants hospitalized years apart are colonized by the same room-sourced microbial strains.</title>
        <authorList>
            <person name="Brooks B."/>
            <person name="Olm M.R."/>
            <person name="Firek B.A."/>
            <person name="Baker R."/>
            <person name="Thomas B.C."/>
            <person name="Morowitz M.J."/>
            <person name="Banfield J.F."/>
        </authorList>
    </citation>
    <scope>NUCLEOTIDE SEQUENCE [LARGE SCALE GENOMIC DNA]</scope>
    <source>
        <strain evidence="10">S2_005_002_R2_34</strain>
    </source>
</reference>
<dbReference type="EMBL" id="QFPW01000009">
    <property type="protein sequence ID" value="PZQ48981.1"/>
    <property type="molecule type" value="Genomic_DNA"/>
</dbReference>
<evidence type="ECO:0000256" key="2">
    <source>
        <dbReference type="ARBA" id="ARBA00022475"/>
    </source>
</evidence>
<evidence type="ECO:0000256" key="6">
    <source>
        <dbReference type="SAM" id="Coils"/>
    </source>
</evidence>
<dbReference type="GO" id="GO:0005886">
    <property type="term" value="C:plasma membrane"/>
    <property type="evidence" value="ECO:0007669"/>
    <property type="project" value="UniProtKB-SubCell"/>
</dbReference>
<dbReference type="PANTHER" id="PTHR10010">
    <property type="entry name" value="SOLUTE CARRIER FAMILY 34 SODIUM PHOSPHATE , MEMBER 2-RELATED"/>
    <property type="match status" value="1"/>
</dbReference>
<dbReference type="SUPFAM" id="SSF109755">
    <property type="entry name" value="PhoU-like"/>
    <property type="match status" value="1"/>
</dbReference>
<evidence type="ECO:0000256" key="3">
    <source>
        <dbReference type="ARBA" id="ARBA00022692"/>
    </source>
</evidence>
<dbReference type="NCBIfam" id="TIGR00704">
    <property type="entry name" value="NaPi_cotrn_rel"/>
    <property type="match status" value="1"/>
</dbReference>
<keyword evidence="6" id="KW-0175">Coiled coil</keyword>
<feature type="region of interest" description="Disordered" evidence="7">
    <location>
        <begin position="545"/>
        <end position="573"/>
    </location>
</feature>
<accession>A0A2W5N641</accession>
<dbReference type="Pfam" id="PF01895">
    <property type="entry name" value="PhoU"/>
    <property type="match status" value="2"/>
</dbReference>
<feature type="transmembrane region" description="Helical" evidence="8">
    <location>
        <begin position="278"/>
        <end position="296"/>
    </location>
</feature>
<evidence type="ECO:0000313" key="10">
    <source>
        <dbReference type="EMBL" id="PZQ48981.1"/>
    </source>
</evidence>
<comment type="subcellular location">
    <subcellularLocation>
        <location evidence="1">Cell membrane</location>
        <topology evidence="1">Multi-pass membrane protein</topology>
    </subcellularLocation>
</comment>
<protein>
    <submittedName>
        <fullName evidence="10">Sodium:phosphate symporter</fullName>
    </submittedName>
</protein>
<feature type="domain" description="PhoU" evidence="9">
    <location>
        <begin position="454"/>
        <end position="533"/>
    </location>
</feature>
<feature type="coiled-coil region" evidence="6">
    <location>
        <begin position="337"/>
        <end position="400"/>
    </location>
</feature>
<dbReference type="Pfam" id="PF02690">
    <property type="entry name" value="Na_Pi_cotrans"/>
    <property type="match status" value="2"/>
</dbReference>
<feature type="transmembrane region" description="Helical" evidence="8">
    <location>
        <begin position="174"/>
        <end position="199"/>
    </location>
</feature>
<dbReference type="GO" id="GO:0005436">
    <property type="term" value="F:sodium:phosphate symporter activity"/>
    <property type="evidence" value="ECO:0007669"/>
    <property type="project" value="InterPro"/>
</dbReference>
<dbReference type="InterPro" id="IPR026022">
    <property type="entry name" value="PhoU_dom"/>
</dbReference>
<feature type="transmembrane region" description="Helical" evidence="8">
    <location>
        <begin position="50"/>
        <end position="72"/>
    </location>
</feature>
<evidence type="ECO:0000313" key="11">
    <source>
        <dbReference type="Proteomes" id="UP000249185"/>
    </source>
</evidence>
<name>A0A2W5N641_RHOSU</name>
<feature type="transmembrane region" description="Helical" evidence="8">
    <location>
        <begin position="246"/>
        <end position="266"/>
    </location>
</feature>
<keyword evidence="2" id="KW-1003">Cell membrane</keyword>
<evidence type="ECO:0000256" key="8">
    <source>
        <dbReference type="SAM" id="Phobius"/>
    </source>
</evidence>
<feature type="domain" description="PhoU" evidence="9">
    <location>
        <begin position="344"/>
        <end position="424"/>
    </location>
</feature>
<dbReference type="InterPro" id="IPR004633">
    <property type="entry name" value="NaPi_cotrn-rel/YqeW-like"/>
</dbReference>
<keyword evidence="5 8" id="KW-0472">Membrane</keyword>